<dbReference type="GO" id="GO:0015450">
    <property type="term" value="F:protein-transporting ATPase activity"/>
    <property type="evidence" value="ECO:0007669"/>
    <property type="project" value="InterPro"/>
</dbReference>
<feature type="transmembrane region" description="Helical" evidence="9">
    <location>
        <begin position="364"/>
        <end position="383"/>
    </location>
</feature>
<proteinExistence type="inferred from homology"/>
<keyword evidence="4 9" id="KW-0812">Transmembrane</keyword>
<keyword evidence="14" id="KW-1185">Reference proteome</keyword>
<keyword evidence="7 9" id="KW-0811">Translocation</keyword>
<evidence type="ECO:0000256" key="3">
    <source>
        <dbReference type="ARBA" id="ARBA00022475"/>
    </source>
</evidence>
<comment type="caution">
    <text evidence="9">Lacks conserved residue(s) required for the propagation of feature annotation.</text>
</comment>
<dbReference type="GO" id="GO:0043952">
    <property type="term" value="P:protein transport by the Sec complex"/>
    <property type="evidence" value="ECO:0007669"/>
    <property type="project" value="UniProtKB-UniRule"/>
</dbReference>
<dbReference type="HAMAP" id="MF_01463_B">
    <property type="entry name" value="SecD_B"/>
    <property type="match status" value="1"/>
</dbReference>
<keyword evidence="3 9" id="KW-1003">Cell membrane</keyword>
<evidence type="ECO:0000256" key="4">
    <source>
        <dbReference type="ARBA" id="ARBA00022692"/>
    </source>
</evidence>
<name>A0A8J7CPC6_9PROT</name>
<dbReference type="Proteomes" id="UP000631034">
    <property type="component" value="Unassembled WGS sequence"/>
</dbReference>
<dbReference type="FunFam" id="1.20.1640.10:FF:000004">
    <property type="entry name" value="Protein translocase subunit SecD"/>
    <property type="match status" value="1"/>
</dbReference>
<keyword evidence="6 9" id="KW-1133">Transmembrane helix</keyword>
<dbReference type="InterPro" id="IPR048634">
    <property type="entry name" value="SecD_SecF_C"/>
</dbReference>
<dbReference type="InterPro" id="IPR054384">
    <property type="entry name" value="SecDF_P1_head"/>
</dbReference>
<feature type="transmembrane region" description="Helical" evidence="9">
    <location>
        <begin position="454"/>
        <end position="478"/>
    </location>
</feature>
<evidence type="ECO:0000256" key="5">
    <source>
        <dbReference type="ARBA" id="ARBA00022927"/>
    </source>
</evidence>
<dbReference type="InterPro" id="IPR022813">
    <property type="entry name" value="SecD/SecF_arch_bac"/>
</dbReference>
<dbReference type="Gene3D" id="3.30.1360.200">
    <property type="match status" value="1"/>
</dbReference>
<dbReference type="Pfam" id="PF02355">
    <property type="entry name" value="SecD_SecF_C"/>
    <property type="match status" value="1"/>
</dbReference>
<dbReference type="InterPro" id="IPR022646">
    <property type="entry name" value="SecD/SecF_CS"/>
</dbReference>
<evidence type="ECO:0000256" key="8">
    <source>
        <dbReference type="ARBA" id="ARBA00023136"/>
    </source>
</evidence>
<feature type="domain" description="SecDF P1 head subdomain" evidence="12">
    <location>
        <begin position="239"/>
        <end position="340"/>
    </location>
</feature>
<dbReference type="AlphaFoldDB" id="A0A8J7CPC6"/>
<dbReference type="Pfam" id="PF07549">
    <property type="entry name" value="Sec_GG"/>
    <property type="match status" value="1"/>
</dbReference>
<feature type="transmembrane region" description="Helical" evidence="9">
    <location>
        <begin position="414"/>
        <end position="433"/>
    </location>
</feature>
<accession>A0A8J7CPC6</accession>
<keyword evidence="5 9" id="KW-0653">Protein transport</keyword>
<dbReference type="InterPro" id="IPR048631">
    <property type="entry name" value="SecD_1st"/>
</dbReference>
<dbReference type="NCBIfam" id="TIGR00916">
    <property type="entry name" value="2A0604s01"/>
    <property type="match status" value="1"/>
</dbReference>
<comment type="similarity">
    <text evidence="9">Belongs to the SecD/SecF family. SecD subfamily.</text>
</comment>
<dbReference type="PANTHER" id="PTHR30081">
    <property type="entry name" value="PROTEIN-EXPORT MEMBRANE PROTEIN SEC"/>
    <property type="match status" value="1"/>
</dbReference>
<evidence type="ECO:0000256" key="9">
    <source>
        <dbReference type="HAMAP-Rule" id="MF_01463"/>
    </source>
</evidence>
<dbReference type="SUPFAM" id="SSF82866">
    <property type="entry name" value="Multidrug efflux transporter AcrB transmembrane domain"/>
    <property type="match status" value="1"/>
</dbReference>
<evidence type="ECO:0000313" key="14">
    <source>
        <dbReference type="Proteomes" id="UP000631034"/>
    </source>
</evidence>
<dbReference type="GO" id="GO:0005886">
    <property type="term" value="C:plasma membrane"/>
    <property type="evidence" value="ECO:0007669"/>
    <property type="project" value="UniProtKB-SubCell"/>
</dbReference>
<evidence type="ECO:0000256" key="7">
    <source>
        <dbReference type="ARBA" id="ARBA00023010"/>
    </source>
</evidence>
<dbReference type="InterPro" id="IPR005791">
    <property type="entry name" value="SecD"/>
</dbReference>
<comment type="function">
    <text evidence="9">Part of the Sec protein translocase complex. Interacts with the SecYEG preprotein conducting channel. SecDF uses the proton motive force (PMF) to complete protein translocation after the ATP-dependent function of SecA.</text>
</comment>
<evidence type="ECO:0000313" key="13">
    <source>
        <dbReference type="EMBL" id="MBE1236887.1"/>
    </source>
</evidence>
<feature type="domain" description="Protein export membrane protein SecD/SecF C-terminal" evidence="10">
    <location>
        <begin position="345"/>
        <end position="513"/>
    </location>
</feature>
<dbReference type="RefSeq" id="WP_192533886.1">
    <property type="nucleotide sequence ID" value="NZ_JACZHT010000002.1"/>
</dbReference>
<dbReference type="EMBL" id="JACZHT010000002">
    <property type="protein sequence ID" value="MBE1236887.1"/>
    <property type="molecule type" value="Genomic_DNA"/>
</dbReference>
<dbReference type="InterPro" id="IPR055344">
    <property type="entry name" value="SecD_SecF_C_bact"/>
</dbReference>
<organism evidence="13 14">
    <name type="scientific">Phaeovibrio sulfidiphilus</name>
    <dbReference type="NCBI Taxonomy" id="1220600"/>
    <lineage>
        <taxon>Bacteria</taxon>
        <taxon>Pseudomonadati</taxon>
        <taxon>Pseudomonadota</taxon>
        <taxon>Alphaproteobacteria</taxon>
        <taxon>Rhodospirillales</taxon>
        <taxon>Rhodospirillaceae</taxon>
        <taxon>Phaeovibrio</taxon>
    </lineage>
</organism>
<feature type="transmembrane region" description="Helical" evidence="9">
    <location>
        <begin position="490"/>
        <end position="513"/>
    </location>
</feature>
<comment type="subunit">
    <text evidence="9">Forms a complex with SecF. Part of the essential Sec protein translocation apparatus which comprises SecA, SecYEG and auxiliary proteins SecDF-YajC and YidC.</text>
</comment>
<sequence length="523" mass="56448">MLSYGRWKMTLVILVSLAGLIFTIPNAFRDRAAEWPNWFQPITLGLDLQGGSYLLLQVEYQELMKEHLNSLLDEARTGLRKERIPYTGLKVDGDAVVLKIPSEEERPRALRLLRGQAASAGALLTSGEDGQVRIQFSPEEIENQRTWAIEQSIDIVRRRVDETGTREPTIQRQGADRIIVELPGIDDPERVKALIGKTAKLTFHLLDTSVTEEDLANRRVPYGSMILPNAEAGRAGEVPWYAVKKAVQLTGDHLIKAGIEYDKGAPAVSFQFDTVGGRKFGQVTTDNGGGFLAIVLDGKVISAPRIREPITGGRGIITGTFTSQEAADLALLLRAGALPAPLTPIEERTVGPGLGQDSIDAGKLASVLGACAVFVFMVVCYGLFGLFASLALMVNIVLLLGLLGAIGATLTLPGIAGIALTIGMAVDANVLIFERIREEAMGGRTPVNAVETGFTNAFSAIFDANITTLFAAMLLYYFGTGPVRGFAVTLALGVLTSMFTAIMVTHAIIHVWLRRARPKTIPL</sequence>
<evidence type="ECO:0000256" key="2">
    <source>
        <dbReference type="ARBA" id="ARBA00022448"/>
    </source>
</evidence>
<feature type="transmembrane region" description="Helical" evidence="9">
    <location>
        <begin position="390"/>
        <end position="408"/>
    </location>
</feature>
<feature type="domain" description="Protein translocase subunit SecDF P1" evidence="11">
    <location>
        <begin position="149"/>
        <end position="207"/>
    </location>
</feature>
<comment type="caution">
    <text evidence="13">The sequence shown here is derived from an EMBL/GenBank/DDBJ whole genome shotgun (WGS) entry which is preliminary data.</text>
</comment>
<gene>
    <name evidence="9 13" type="primary">secD</name>
    <name evidence="13" type="ORF">IHV25_04405</name>
</gene>
<dbReference type="Gene3D" id="3.30.70.3400">
    <property type="match status" value="2"/>
</dbReference>
<evidence type="ECO:0000259" key="11">
    <source>
        <dbReference type="Pfam" id="PF21760"/>
    </source>
</evidence>
<keyword evidence="8 9" id="KW-0472">Membrane</keyword>
<keyword evidence="2 9" id="KW-0813">Transport</keyword>
<dbReference type="Pfam" id="PF21760">
    <property type="entry name" value="SecD_1st"/>
    <property type="match status" value="1"/>
</dbReference>
<evidence type="ECO:0000256" key="6">
    <source>
        <dbReference type="ARBA" id="ARBA00022989"/>
    </source>
</evidence>
<dbReference type="NCBIfam" id="TIGR01129">
    <property type="entry name" value="secD"/>
    <property type="match status" value="1"/>
</dbReference>
<comment type="subcellular location">
    <subcellularLocation>
        <location evidence="1 9">Cell membrane</location>
        <topology evidence="1 9">Multi-pass membrane protein</topology>
    </subcellularLocation>
</comment>
<evidence type="ECO:0000256" key="1">
    <source>
        <dbReference type="ARBA" id="ARBA00004651"/>
    </source>
</evidence>
<dbReference type="GO" id="GO:0065002">
    <property type="term" value="P:intracellular protein transmembrane transport"/>
    <property type="evidence" value="ECO:0007669"/>
    <property type="project" value="UniProtKB-UniRule"/>
</dbReference>
<protein>
    <recommendedName>
        <fullName evidence="9">Protein translocase subunit SecD</fullName>
    </recommendedName>
</protein>
<reference evidence="13" key="1">
    <citation type="submission" date="2020-10" db="EMBL/GenBank/DDBJ databases">
        <title>Genome sequence of the unusual species of purple photosynthetic bacteria, Phaeovibrio sulfidiphilus DSM 23193, type strain.</title>
        <authorList>
            <person name="Kyndt J.A."/>
            <person name="Meyer T.E."/>
        </authorList>
    </citation>
    <scope>NUCLEOTIDE SEQUENCE</scope>
    <source>
        <strain evidence="13">DSM 23193</strain>
    </source>
</reference>
<dbReference type="GO" id="GO:0006605">
    <property type="term" value="P:protein targeting"/>
    <property type="evidence" value="ECO:0007669"/>
    <property type="project" value="UniProtKB-UniRule"/>
</dbReference>
<evidence type="ECO:0000259" key="12">
    <source>
        <dbReference type="Pfam" id="PF22599"/>
    </source>
</evidence>
<dbReference type="PANTHER" id="PTHR30081:SF1">
    <property type="entry name" value="PROTEIN TRANSLOCASE SUBUNIT SECD"/>
    <property type="match status" value="1"/>
</dbReference>
<dbReference type="Gene3D" id="1.20.1640.10">
    <property type="entry name" value="Multidrug efflux transporter AcrB transmembrane domain"/>
    <property type="match status" value="1"/>
</dbReference>
<evidence type="ECO:0000259" key="10">
    <source>
        <dbReference type="Pfam" id="PF02355"/>
    </source>
</evidence>
<dbReference type="Pfam" id="PF22599">
    <property type="entry name" value="SecDF_P1_head"/>
    <property type="match status" value="1"/>
</dbReference>